<dbReference type="PROSITE" id="PS51553">
    <property type="entry name" value="GMPS_ATP_PPASE"/>
    <property type="match status" value="1"/>
</dbReference>
<evidence type="ECO:0000256" key="2">
    <source>
        <dbReference type="ARBA" id="ARBA00005153"/>
    </source>
</evidence>
<feature type="binding site" evidence="11">
    <location>
        <begin position="33"/>
        <end position="39"/>
    </location>
    <ligand>
        <name>ATP</name>
        <dbReference type="ChEBI" id="CHEBI:30616"/>
    </ligand>
</feature>
<evidence type="ECO:0000313" key="13">
    <source>
        <dbReference type="EMBL" id="HEH35721.1"/>
    </source>
</evidence>
<sequence length="314" mass="35210">MHFNAKEYVEKTLKALRDELSGVKAEEILAACSGGVDSTVSAILVSRALEKPIKAVYIDDGLRRIGEGERVVEILRKLGLDSFIYDAREKVLGALRGKTDPEEKRKAFREAFYSVLGEVVAKKGAKILVQGTIAADIVETVGGIKTQHNVLEQIGIDPKKFGFRIIEPIKDLYKWQVRLVARELGLPDEIVYRKAFPGPGLAIRIVGEVTWEKLEILRKVTKIVEEETEDIEAFQSFAVLLDLKATGVKNGKRVYGYIAVVRVVSSQDAIEARFVEIPYEKLRRLSLRITQEVPEVSRVLYDITDKPPATIEFE</sequence>
<dbReference type="UniPathway" id="UPA00189">
    <property type="reaction ID" value="UER00296"/>
</dbReference>
<dbReference type="SUPFAM" id="SSF54810">
    <property type="entry name" value="GMP synthetase C-terminal dimerisation domain"/>
    <property type="match status" value="1"/>
</dbReference>
<comment type="caution">
    <text evidence="13">The sequence shown here is derived from an EMBL/GenBank/DDBJ whole genome shotgun (WGS) entry which is preliminary data.</text>
</comment>
<dbReference type="EC" id="6.3.5.2" evidence="3"/>
<dbReference type="InterPro" id="IPR022310">
    <property type="entry name" value="NAD/GMP_synthase"/>
</dbReference>
<accession>A0A7J2TKW4</accession>
<gene>
    <name evidence="13" type="ORF">ENP88_06190</name>
</gene>
<name>A0A7J2TKW4_ARCFL</name>
<keyword evidence="5 11" id="KW-0547">Nucleotide-binding</keyword>
<evidence type="ECO:0000256" key="6">
    <source>
        <dbReference type="ARBA" id="ARBA00022749"/>
    </source>
</evidence>
<organism evidence="13">
    <name type="scientific">Archaeoglobus fulgidus</name>
    <dbReference type="NCBI Taxonomy" id="2234"/>
    <lineage>
        <taxon>Archaea</taxon>
        <taxon>Methanobacteriati</taxon>
        <taxon>Methanobacteriota</taxon>
        <taxon>Archaeoglobi</taxon>
        <taxon>Archaeoglobales</taxon>
        <taxon>Archaeoglobaceae</taxon>
        <taxon>Archaeoglobus</taxon>
    </lineage>
</organism>
<keyword evidence="6 11" id="KW-0332">GMP biosynthesis</keyword>
<dbReference type="GO" id="GO:0005829">
    <property type="term" value="C:cytosol"/>
    <property type="evidence" value="ECO:0007669"/>
    <property type="project" value="TreeGrafter"/>
</dbReference>
<evidence type="ECO:0000256" key="10">
    <source>
        <dbReference type="ARBA" id="ARBA00049404"/>
    </source>
</evidence>
<evidence type="ECO:0000256" key="5">
    <source>
        <dbReference type="ARBA" id="ARBA00022741"/>
    </source>
</evidence>
<dbReference type="PANTHER" id="PTHR11922">
    <property type="entry name" value="GMP SYNTHASE-RELATED"/>
    <property type="match status" value="1"/>
</dbReference>
<dbReference type="GO" id="GO:0003921">
    <property type="term" value="F:GMP synthase activity"/>
    <property type="evidence" value="ECO:0007669"/>
    <property type="project" value="InterPro"/>
</dbReference>
<keyword evidence="7 11" id="KW-0658">Purine biosynthesis</keyword>
<dbReference type="SUPFAM" id="SSF52402">
    <property type="entry name" value="Adenine nucleotide alpha hydrolases-like"/>
    <property type="match status" value="1"/>
</dbReference>
<reference evidence="13" key="1">
    <citation type="journal article" date="2020" name="mSystems">
        <title>Genome- and Community-Level Interaction Insights into Carbon Utilization and Element Cycling Functions of Hydrothermarchaeota in Hydrothermal Sediment.</title>
        <authorList>
            <person name="Zhou Z."/>
            <person name="Liu Y."/>
            <person name="Xu W."/>
            <person name="Pan J."/>
            <person name="Luo Z.H."/>
            <person name="Li M."/>
        </authorList>
    </citation>
    <scope>NUCLEOTIDE SEQUENCE [LARGE SCALE GENOMIC DNA]</scope>
    <source>
        <strain evidence="13">SpSt-26</strain>
    </source>
</reference>
<dbReference type="CDD" id="cd01997">
    <property type="entry name" value="GMP_synthase_C"/>
    <property type="match status" value="1"/>
</dbReference>
<keyword evidence="8 11" id="KW-0067">ATP-binding</keyword>
<protein>
    <recommendedName>
        <fullName evidence="3">GMP synthase (glutamine-hydrolyzing)</fullName>
        <ecNumber evidence="3">6.3.5.2</ecNumber>
    </recommendedName>
    <alternativeName>
        <fullName evidence="9">GMP synthetase</fullName>
    </alternativeName>
</protein>
<comment type="catalytic activity">
    <reaction evidence="10">
        <text>XMP + L-glutamine + ATP + H2O = GMP + L-glutamate + AMP + diphosphate + 2 H(+)</text>
        <dbReference type="Rhea" id="RHEA:11680"/>
        <dbReference type="ChEBI" id="CHEBI:15377"/>
        <dbReference type="ChEBI" id="CHEBI:15378"/>
        <dbReference type="ChEBI" id="CHEBI:29985"/>
        <dbReference type="ChEBI" id="CHEBI:30616"/>
        <dbReference type="ChEBI" id="CHEBI:33019"/>
        <dbReference type="ChEBI" id="CHEBI:57464"/>
        <dbReference type="ChEBI" id="CHEBI:58115"/>
        <dbReference type="ChEBI" id="CHEBI:58359"/>
        <dbReference type="ChEBI" id="CHEBI:456215"/>
        <dbReference type="EC" id="6.3.5.2"/>
    </reaction>
</comment>
<dbReference type="Gene3D" id="3.40.50.620">
    <property type="entry name" value="HUPs"/>
    <property type="match status" value="1"/>
</dbReference>
<evidence type="ECO:0000256" key="3">
    <source>
        <dbReference type="ARBA" id="ARBA00012746"/>
    </source>
</evidence>
<comment type="function">
    <text evidence="1">Catalyzes the synthesis of GMP from XMP.</text>
</comment>
<evidence type="ECO:0000256" key="11">
    <source>
        <dbReference type="PROSITE-ProRule" id="PRU00886"/>
    </source>
</evidence>
<dbReference type="GO" id="GO:0005524">
    <property type="term" value="F:ATP binding"/>
    <property type="evidence" value="ECO:0007669"/>
    <property type="project" value="UniProtKB-UniRule"/>
</dbReference>
<dbReference type="AlphaFoldDB" id="A0A7J2TKW4"/>
<dbReference type="PANTHER" id="PTHR11922:SF2">
    <property type="entry name" value="GMP SYNTHASE [GLUTAMINE-HYDROLYZING]"/>
    <property type="match status" value="1"/>
</dbReference>
<proteinExistence type="predicted"/>
<evidence type="ECO:0000256" key="9">
    <source>
        <dbReference type="ARBA" id="ARBA00030464"/>
    </source>
</evidence>
<dbReference type="InterPro" id="IPR014729">
    <property type="entry name" value="Rossmann-like_a/b/a_fold"/>
</dbReference>
<dbReference type="Gene3D" id="3.30.300.10">
    <property type="match status" value="1"/>
</dbReference>
<evidence type="ECO:0000256" key="7">
    <source>
        <dbReference type="ARBA" id="ARBA00022755"/>
    </source>
</evidence>
<dbReference type="EMBL" id="DSLA01000095">
    <property type="protein sequence ID" value="HEH35721.1"/>
    <property type="molecule type" value="Genomic_DNA"/>
</dbReference>
<dbReference type="Pfam" id="PF00958">
    <property type="entry name" value="GMP_synt_C"/>
    <property type="match status" value="1"/>
</dbReference>
<dbReference type="Pfam" id="PF02540">
    <property type="entry name" value="NAD_synthase"/>
    <property type="match status" value="1"/>
</dbReference>
<evidence type="ECO:0000256" key="4">
    <source>
        <dbReference type="ARBA" id="ARBA00022598"/>
    </source>
</evidence>
<feature type="domain" description="GMPS ATP-PPase" evidence="12">
    <location>
        <begin position="3"/>
        <end position="193"/>
    </location>
</feature>
<comment type="pathway">
    <text evidence="2">Purine metabolism; GMP biosynthesis; GMP from XMP (L-Gln route): step 1/1.</text>
</comment>
<dbReference type="InterPro" id="IPR025777">
    <property type="entry name" value="GMPS_ATP_PPase_dom"/>
</dbReference>
<evidence type="ECO:0000256" key="8">
    <source>
        <dbReference type="ARBA" id="ARBA00022840"/>
    </source>
</evidence>
<evidence type="ECO:0000259" key="12">
    <source>
        <dbReference type="PROSITE" id="PS51553"/>
    </source>
</evidence>
<dbReference type="InterPro" id="IPR001674">
    <property type="entry name" value="GMP_synth_C"/>
</dbReference>
<evidence type="ECO:0000256" key="1">
    <source>
        <dbReference type="ARBA" id="ARBA00002332"/>
    </source>
</evidence>
<keyword evidence="4" id="KW-0436">Ligase</keyword>